<dbReference type="GO" id="GO:0043565">
    <property type="term" value="F:sequence-specific DNA binding"/>
    <property type="evidence" value="ECO:0007669"/>
    <property type="project" value="InterPro"/>
</dbReference>
<dbReference type="InterPro" id="IPR003593">
    <property type="entry name" value="AAA+_ATPase"/>
</dbReference>
<keyword evidence="3" id="KW-0805">Transcription regulation</keyword>
<dbReference type="GO" id="GO:0006355">
    <property type="term" value="P:regulation of DNA-templated transcription"/>
    <property type="evidence" value="ECO:0007669"/>
    <property type="project" value="InterPro"/>
</dbReference>
<dbReference type="PROSITE" id="PS00676">
    <property type="entry name" value="SIGMA54_INTERACT_2"/>
    <property type="match status" value="1"/>
</dbReference>
<dbReference type="PRINTS" id="PR01590">
    <property type="entry name" value="HTHFIS"/>
</dbReference>
<dbReference type="Pfam" id="PF00158">
    <property type="entry name" value="Sigma54_activat"/>
    <property type="match status" value="1"/>
</dbReference>
<evidence type="ECO:0000256" key="3">
    <source>
        <dbReference type="ARBA" id="ARBA00023015"/>
    </source>
</evidence>
<keyword evidence="5" id="KW-0804">Transcription</keyword>
<dbReference type="PROSITE" id="PS00688">
    <property type="entry name" value="SIGMA54_INTERACT_3"/>
    <property type="match status" value="1"/>
</dbReference>
<evidence type="ECO:0000256" key="5">
    <source>
        <dbReference type="ARBA" id="ARBA00023163"/>
    </source>
</evidence>
<dbReference type="InterPro" id="IPR058031">
    <property type="entry name" value="AAA_lid_NorR"/>
</dbReference>
<dbReference type="SMART" id="SM00989">
    <property type="entry name" value="V4R"/>
    <property type="match status" value="1"/>
</dbReference>
<accession>A0A5A9W2Y0</accession>
<dbReference type="Pfam" id="PF02954">
    <property type="entry name" value="HTH_8"/>
    <property type="match status" value="1"/>
</dbReference>
<evidence type="ECO:0000256" key="4">
    <source>
        <dbReference type="ARBA" id="ARBA00023125"/>
    </source>
</evidence>
<dbReference type="OrthoDB" id="9804019at2"/>
<dbReference type="InterPro" id="IPR025943">
    <property type="entry name" value="Sigma_54_int_dom_ATP-bd_2"/>
</dbReference>
<dbReference type="InterPro" id="IPR002078">
    <property type="entry name" value="Sigma_54_int"/>
</dbReference>
<dbReference type="PROSITE" id="PS50045">
    <property type="entry name" value="SIGMA54_INTERACT_4"/>
    <property type="match status" value="1"/>
</dbReference>
<dbReference type="SMART" id="SM00382">
    <property type="entry name" value="AAA"/>
    <property type="match status" value="1"/>
</dbReference>
<dbReference type="InterPro" id="IPR025662">
    <property type="entry name" value="Sigma_54_int_dom_ATP-bd_1"/>
</dbReference>
<evidence type="ECO:0000256" key="2">
    <source>
        <dbReference type="ARBA" id="ARBA00022840"/>
    </source>
</evidence>
<dbReference type="SUPFAM" id="SSF111126">
    <property type="entry name" value="Ligand-binding domain in the NO signalling and Golgi transport"/>
    <property type="match status" value="1"/>
</dbReference>
<dbReference type="PANTHER" id="PTHR32071:SF117">
    <property type="entry name" value="PTS-DEPENDENT DIHYDROXYACETONE KINASE OPERON REGULATORY PROTEIN-RELATED"/>
    <property type="match status" value="1"/>
</dbReference>
<dbReference type="InterPro" id="IPR010523">
    <property type="entry name" value="XylR_N"/>
</dbReference>
<dbReference type="Gene3D" id="3.40.50.300">
    <property type="entry name" value="P-loop containing nucleotide triphosphate hydrolases"/>
    <property type="match status" value="1"/>
</dbReference>
<dbReference type="InterPro" id="IPR004096">
    <property type="entry name" value="V4R"/>
</dbReference>
<dbReference type="FunFam" id="3.40.50.300:FF:000006">
    <property type="entry name" value="DNA-binding transcriptional regulator NtrC"/>
    <property type="match status" value="1"/>
</dbReference>
<proteinExistence type="predicted"/>
<gene>
    <name evidence="7" type="ORF">E1H14_05880</name>
</gene>
<evidence type="ECO:0000313" key="7">
    <source>
        <dbReference type="EMBL" id="KAA0874952.1"/>
    </source>
</evidence>
<keyword evidence="8" id="KW-1185">Reference proteome</keyword>
<dbReference type="CDD" id="cd00009">
    <property type="entry name" value="AAA"/>
    <property type="match status" value="1"/>
</dbReference>
<feature type="domain" description="Sigma-54 factor interaction" evidence="6">
    <location>
        <begin position="280"/>
        <end position="509"/>
    </location>
</feature>
<dbReference type="Pfam" id="PF02830">
    <property type="entry name" value="V4R"/>
    <property type="match status" value="1"/>
</dbReference>
<comment type="caution">
    <text evidence="7">The sequence shown here is derived from an EMBL/GenBank/DDBJ whole genome shotgun (WGS) entry which is preliminary data.</text>
</comment>
<dbReference type="SUPFAM" id="SSF46689">
    <property type="entry name" value="Homeodomain-like"/>
    <property type="match status" value="1"/>
</dbReference>
<dbReference type="SUPFAM" id="SSF52540">
    <property type="entry name" value="P-loop containing nucleoside triphosphate hydrolases"/>
    <property type="match status" value="1"/>
</dbReference>
<dbReference type="Gene3D" id="3.30.1380.20">
    <property type="entry name" value="Trafficking protein particle complex subunit 3"/>
    <property type="match status" value="1"/>
</dbReference>
<name>A0A5A9W2Y0_9GAMM</name>
<dbReference type="PANTHER" id="PTHR32071">
    <property type="entry name" value="TRANSCRIPTIONAL REGULATORY PROTEIN"/>
    <property type="match status" value="1"/>
</dbReference>
<sequence length="618" mass="69852">MKKSRLHSIRCAECGGKGLLKLGRQVSLIDAQTHVQIIINTNLRQERTVSEVHLQYPDLSHLIDRLHFKPTEGKIWLAEQRSILMGLGALSSFRKEIISTLGQERGKGFFMRLGYYSGMRDAELARKLNPDASPEKAFLFGPQMHALRGMVKVIPLKLDFCLDTPHFYAEFEWIDSFEVEICRNALGQLNEPACWMLLGYACAYSSHFTGLDIQFREVTCRGQGDAHCLIIGKLAQEWPDHEEFSQLFREAPLIDELYELQSRIADLELSIQYPEDVPRALGEAPPFTSALTMIDRGANSDVTMLLIGETGTGKEVLARRVHSMSARSQGPFVAVNCAAIPPELIESELFGVEKGAYTGAMQSRPGRFERADGGTIFLDEIIELSPRAQAALLRVIQEGELERVGDTRTRKVNVRIVAATNEDLAAAVKAGRFRADLFYRINAYMVVIPPLRERRNDIALLAEHFRQRYEKQYRKKTLGLSDRAMEALNRHDWPGNIRELENAVERGIILTDEHSSITEENLFSIRPKRELSDDLRKLNQSSGQLEKPDHQQLFRETLAEQVLANQIGINDLETLLIDKAMEKSEQNVSAAARLLGLSRAALAYRLKRRDDHTESDEA</sequence>
<evidence type="ECO:0000259" key="6">
    <source>
        <dbReference type="PROSITE" id="PS50045"/>
    </source>
</evidence>
<evidence type="ECO:0000313" key="8">
    <source>
        <dbReference type="Proteomes" id="UP000325302"/>
    </source>
</evidence>
<dbReference type="Gene3D" id="1.10.8.60">
    <property type="match status" value="1"/>
</dbReference>
<keyword evidence="1" id="KW-0547">Nucleotide-binding</keyword>
<dbReference type="AlphaFoldDB" id="A0A5A9W2Y0"/>
<dbReference type="InterPro" id="IPR009057">
    <property type="entry name" value="Homeodomain-like_sf"/>
</dbReference>
<keyword evidence="2" id="KW-0067">ATP-binding</keyword>
<dbReference type="InterPro" id="IPR024096">
    <property type="entry name" value="NO_sig/Golgi_transp_ligand-bd"/>
</dbReference>
<dbReference type="Proteomes" id="UP000325302">
    <property type="component" value="Unassembled WGS sequence"/>
</dbReference>
<organism evidence="7 8">
    <name type="scientific">Nitrincola tapanii</name>
    <dbReference type="NCBI Taxonomy" id="1708751"/>
    <lineage>
        <taxon>Bacteria</taxon>
        <taxon>Pseudomonadati</taxon>
        <taxon>Pseudomonadota</taxon>
        <taxon>Gammaproteobacteria</taxon>
        <taxon>Oceanospirillales</taxon>
        <taxon>Oceanospirillaceae</taxon>
        <taxon>Nitrincola</taxon>
    </lineage>
</organism>
<dbReference type="Gene3D" id="1.10.10.60">
    <property type="entry name" value="Homeodomain-like"/>
    <property type="match status" value="1"/>
</dbReference>
<dbReference type="Pfam" id="PF25601">
    <property type="entry name" value="AAA_lid_14"/>
    <property type="match status" value="1"/>
</dbReference>
<dbReference type="InterPro" id="IPR025944">
    <property type="entry name" value="Sigma_54_int_dom_CS"/>
</dbReference>
<dbReference type="PROSITE" id="PS00675">
    <property type="entry name" value="SIGMA54_INTERACT_1"/>
    <property type="match status" value="1"/>
</dbReference>
<dbReference type="InterPro" id="IPR027417">
    <property type="entry name" value="P-loop_NTPase"/>
</dbReference>
<keyword evidence="4" id="KW-0238">DNA-binding</keyword>
<reference evidence="7 8" key="1">
    <citation type="submission" date="2019-03" db="EMBL/GenBank/DDBJ databases">
        <title>Nitrincola sp. nov. isolated from an Indian soda lake.</title>
        <authorList>
            <person name="Joshi A."/>
            <person name="Thite S.V."/>
            <person name="Joseph N."/>
            <person name="Dhotre D."/>
            <person name="Moorthy M."/>
            <person name="Shouche Y.S."/>
        </authorList>
    </citation>
    <scope>NUCLEOTIDE SEQUENCE [LARGE SCALE GENOMIC DNA]</scope>
    <source>
        <strain evidence="7 8">MEB193</strain>
    </source>
</reference>
<evidence type="ECO:0000256" key="1">
    <source>
        <dbReference type="ARBA" id="ARBA00022741"/>
    </source>
</evidence>
<dbReference type="InterPro" id="IPR002197">
    <property type="entry name" value="HTH_Fis"/>
</dbReference>
<dbReference type="Pfam" id="PF06505">
    <property type="entry name" value="XylR_N"/>
    <property type="match status" value="1"/>
</dbReference>
<dbReference type="GO" id="GO:0005524">
    <property type="term" value="F:ATP binding"/>
    <property type="evidence" value="ECO:0007669"/>
    <property type="project" value="UniProtKB-KW"/>
</dbReference>
<protein>
    <submittedName>
        <fullName evidence="7">Sigma-54-dependent Fis family transcriptional regulator</fullName>
    </submittedName>
</protein>
<dbReference type="EMBL" id="SMRS01000004">
    <property type="protein sequence ID" value="KAA0874952.1"/>
    <property type="molecule type" value="Genomic_DNA"/>
</dbReference>